<evidence type="ECO:0000313" key="2">
    <source>
        <dbReference type="EMBL" id="MFC5466897.1"/>
    </source>
</evidence>
<comment type="caution">
    <text evidence="2">The sequence shown here is derived from an EMBL/GenBank/DDBJ whole genome shotgun (WGS) entry which is preliminary data.</text>
</comment>
<accession>A0ABW0LPX5</accession>
<reference evidence="3" key="1">
    <citation type="journal article" date="2019" name="Int. J. Syst. Evol. Microbiol.">
        <title>The Global Catalogue of Microorganisms (GCM) 10K type strain sequencing project: providing services to taxonomists for standard genome sequencing and annotation.</title>
        <authorList>
            <consortium name="The Broad Institute Genomics Platform"/>
            <consortium name="The Broad Institute Genome Sequencing Center for Infectious Disease"/>
            <person name="Wu L."/>
            <person name="Ma J."/>
        </authorList>
    </citation>
    <scope>NUCLEOTIDE SEQUENCE [LARGE SCALE GENOMIC DNA]</scope>
    <source>
        <strain evidence="3">CGMCC 1.12237</strain>
    </source>
</reference>
<gene>
    <name evidence="2" type="ORF">ACFPM4_19410</name>
</gene>
<feature type="compositionally biased region" description="Low complexity" evidence="1">
    <location>
        <begin position="1"/>
        <end position="13"/>
    </location>
</feature>
<dbReference type="EMBL" id="JBHSMC010000043">
    <property type="protein sequence ID" value="MFC5466897.1"/>
    <property type="molecule type" value="Genomic_DNA"/>
</dbReference>
<dbReference type="Gene3D" id="1.20.1260.10">
    <property type="match status" value="1"/>
</dbReference>
<dbReference type="Pfam" id="PF07875">
    <property type="entry name" value="Coat_F"/>
    <property type="match status" value="1"/>
</dbReference>
<dbReference type="RefSeq" id="WP_144928499.1">
    <property type="nucleotide sequence ID" value="NZ_JBHSMC010000043.1"/>
</dbReference>
<feature type="region of interest" description="Disordered" evidence="1">
    <location>
        <begin position="1"/>
        <end position="27"/>
    </location>
</feature>
<evidence type="ECO:0000313" key="3">
    <source>
        <dbReference type="Proteomes" id="UP001596147"/>
    </source>
</evidence>
<dbReference type="InterPro" id="IPR012347">
    <property type="entry name" value="Ferritin-like"/>
</dbReference>
<dbReference type="InterPro" id="IPR012851">
    <property type="entry name" value="Spore_coat_CotF-like"/>
</dbReference>
<keyword evidence="3" id="KW-1185">Reference proteome</keyword>
<keyword evidence="2" id="KW-0946">Virion</keyword>
<organism evidence="2 3">
    <name type="scientific">Lederbergia graminis</name>
    <dbReference type="NCBI Taxonomy" id="735518"/>
    <lineage>
        <taxon>Bacteria</taxon>
        <taxon>Bacillati</taxon>
        <taxon>Bacillota</taxon>
        <taxon>Bacilli</taxon>
        <taxon>Bacillales</taxon>
        <taxon>Bacillaceae</taxon>
        <taxon>Lederbergia</taxon>
    </lineage>
</organism>
<evidence type="ECO:0000256" key="1">
    <source>
        <dbReference type="SAM" id="MobiDB-lite"/>
    </source>
</evidence>
<dbReference type="Proteomes" id="UP001596147">
    <property type="component" value="Unassembled WGS sequence"/>
</dbReference>
<sequence>MQNQQQNSQKIQNPETQVPKTPQMNDRDFANDLLSYEKYMTAGYSTALNEASHQHLYEDLLAIFNETQNCQRELFNVMFQKGWYKFEAESEQKIQQSYQQFSGYSTQFPYGGTVQ</sequence>
<feature type="compositionally biased region" description="Polar residues" evidence="1">
    <location>
        <begin position="14"/>
        <end position="24"/>
    </location>
</feature>
<name>A0ABW0LPX5_9BACI</name>
<proteinExistence type="predicted"/>
<keyword evidence="2" id="KW-0167">Capsid protein</keyword>
<protein>
    <submittedName>
        <fullName evidence="2">Spore coat protein</fullName>
    </submittedName>
</protein>